<dbReference type="AlphaFoldDB" id="A0A645FDJ2"/>
<evidence type="ECO:0000313" key="2">
    <source>
        <dbReference type="EMBL" id="MPN12387.1"/>
    </source>
</evidence>
<protein>
    <submittedName>
        <fullName evidence="2">Uncharacterized protein</fullName>
    </submittedName>
</protein>
<keyword evidence="1" id="KW-0812">Transmembrane</keyword>
<reference evidence="2" key="1">
    <citation type="submission" date="2019-08" db="EMBL/GenBank/DDBJ databases">
        <authorList>
            <person name="Kucharzyk K."/>
            <person name="Murdoch R.W."/>
            <person name="Higgins S."/>
            <person name="Loffler F."/>
        </authorList>
    </citation>
    <scope>NUCLEOTIDE SEQUENCE</scope>
</reference>
<accession>A0A645FDJ2</accession>
<comment type="caution">
    <text evidence="2">The sequence shown here is derived from an EMBL/GenBank/DDBJ whole genome shotgun (WGS) entry which is preliminary data.</text>
</comment>
<keyword evidence="1" id="KW-0472">Membrane</keyword>
<evidence type="ECO:0000256" key="1">
    <source>
        <dbReference type="SAM" id="Phobius"/>
    </source>
</evidence>
<keyword evidence="1" id="KW-1133">Transmembrane helix</keyword>
<dbReference type="EMBL" id="VSSQ01058725">
    <property type="protein sequence ID" value="MPN12387.1"/>
    <property type="molecule type" value="Genomic_DNA"/>
</dbReference>
<sequence length="89" mass="9768">MVLWIDSCLYMLKTIWAVVFIVIGRIVIIGVIVLTIHFYIDGTGIEFITDPFGSKSTPRRCGDIAPTGVNKNITIVVTIGNCRVPSSIN</sequence>
<name>A0A645FDJ2_9ZZZZ</name>
<proteinExistence type="predicted"/>
<organism evidence="2">
    <name type="scientific">bioreactor metagenome</name>
    <dbReference type="NCBI Taxonomy" id="1076179"/>
    <lineage>
        <taxon>unclassified sequences</taxon>
        <taxon>metagenomes</taxon>
        <taxon>ecological metagenomes</taxon>
    </lineage>
</organism>
<feature type="transmembrane region" description="Helical" evidence="1">
    <location>
        <begin position="15"/>
        <end position="40"/>
    </location>
</feature>
<gene>
    <name evidence="2" type="ORF">SDC9_159705</name>
</gene>